<sequence length="107" mass="12242">MAITIYASNTMLSTTTMLMAAQPLTFTSFSKWAEQLISELGLELIEREQGADYHQWLLGFEGSRIFLCFQHYADCAWLQPFCAADQEVADWLTLQWNRPAAAFSRKP</sequence>
<name>A0ABW3KN75_9GAMM</name>
<comment type="caution">
    <text evidence="1">The sequence shown here is derived from an EMBL/GenBank/DDBJ whole genome shotgun (WGS) entry which is preliminary data.</text>
</comment>
<gene>
    <name evidence="1" type="ORF">ACFQ1C_14955</name>
</gene>
<organism evidence="1 2">
    <name type="scientific">Oceanisphaera ostreae</name>
    <dbReference type="NCBI Taxonomy" id="914151"/>
    <lineage>
        <taxon>Bacteria</taxon>
        <taxon>Pseudomonadati</taxon>
        <taxon>Pseudomonadota</taxon>
        <taxon>Gammaproteobacteria</taxon>
        <taxon>Aeromonadales</taxon>
        <taxon>Aeromonadaceae</taxon>
        <taxon>Oceanisphaera</taxon>
    </lineage>
</organism>
<accession>A0ABW3KN75</accession>
<dbReference type="Pfam" id="PF12305">
    <property type="entry name" value="DUF3630"/>
    <property type="match status" value="1"/>
</dbReference>
<dbReference type="Proteomes" id="UP001597048">
    <property type="component" value="Unassembled WGS sequence"/>
</dbReference>
<dbReference type="InterPro" id="IPR022080">
    <property type="entry name" value="DUF3630"/>
</dbReference>
<reference evidence="2" key="1">
    <citation type="journal article" date="2019" name="Int. J. Syst. Evol. Microbiol.">
        <title>The Global Catalogue of Microorganisms (GCM) 10K type strain sequencing project: providing services to taxonomists for standard genome sequencing and annotation.</title>
        <authorList>
            <consortium name="The Broad Institute Genomics Platform"/>
            <consortium name="The Broad Institute Genome Sequencing Center for Infectious Disease"/>
            <person name="Wu L."/>
            <person name="Ma J."/>
        </authorList>
    </citation>
    <scope>NUCLEOTIDE SEQUENCE [LARGE SCALE GENOMIC DNA]</scope>
    <source>
        <strain evidence="2">CCUG 60525</strain>
    </source>
</reference>
<keyword evidence="2" id="KW-1185">Reference proteome</keyword>
<dbReference type="RefSeq" id="WP_379559477.1">
    <property type="nucleotide sequence ID" value="NZ_JBHTJS010000060.1"/>
</dbReference>
<evidence type="ECO:0000313" key="2">
    <source>
        <dbReference type="Proteomes" id="UP001597048"/>
    </source>
</evidence>
<proteinExistence type="predicted"/>
<dbReference type="EMBL" id="JBHTJS010000060">
    <property type="protein sequence ID" value="MFD1009446.1"/>
    <property type="molecule type" value="Genomic_DNA"/>
</dbReference>
<protein>
    <submittedName>
        <fullName evidence="1">DUF3630 family protein</fullName>
    </submittedName>
</protein>
<evidence type="ECO:0000313" key="1">
    <source>
        <dbReference type="EMBL" id="MFD1009446.1"/>
    </source>
</evidence>